<feature type="non-terminal residue" evidence="1">
    <location>
        <position position="25"/>
    </location>
</feature>
<reference evidence="1 2" key="1">
    <citation type="submission" date="2019-11" db="EMBL/GenBank/DDBJ databases">
        <title>Draft Genome Sequence of Plant Growth-Promoting Rhizosphere-Associated Bacteria.</title>
        <authorList>
            <person name="Vasilyev I.Y."/>
            <person name="Radchenko V."/>
            <person name="Ilnitskaya E.V."/>
        </authorList>
    </citation>
    <scope>NUCLEOTIDE SEQUENCE [LARGE SCALE GENOMIC DNA]</scope>
    <source>
        <strain evidence="1 2">VRA_1sq_f</strain>
    </source>
</reference>
<organism evidence="1 2">
    <name type="scientific">Ligilactobacillus salivarius</name>
    <dbReference type="NCBI Taxonomy" id="1624"/>
    <lineage>
        <taxon>Bacteria</taxon>
        <taxon>Bacillati</taxon>
        <taxon>Bacillota</taxon>
        <taxon>Bacilli</taxon>
        <taxon>Lactobacillales</taxon>
        <taxon>Lactobacillaceae</taxon>
        <taxon>Ligilactobacillus</taxon>
    </lineage>
</organism>
<accession>A0A6A8LXM1</accession>
<dbReference type="Proteomes" id="UP000437575">
    <property type="component" value="Unassembled WGS sequence"/>
</dbReference>
<dbReference type="AlphaFoldDB" id="A0A6A8LXM1"/>
<comment type="caution">
    <text evidence="1">The sequence shown here is derived from an EMBL/GenBank/DDBJ whole genome shotgun (WGS) entry which is preliminary data.</text>
</comment>
<protein>
    <submittedName>
        <fullName evidence="1">3-oxoacyl-ACP reductase</fullName>
    </submittedName>
</protein>
<proteinExistence type="predicted"/>
<sequence>MRWALILGASGDIGSKIANDLASQG</sequence>
<dbReference type="EMBL" id="WKKZ01001108">
    <property type="protein sequence ID" value="MSE06599.1"/>
    <property type="molecule type" value="Genomic_DNA"/>
</dbReference>
<evidence type="ECO:0000313" key="2">
    <source>
        <dbReference type="Proteomes" id="UP000437575"/>
    </source>
</evidence>
<evidence type="ECO:0000313" key="1">
    <source>
        <dbReference type="EMBL" id="MSE06599.1"/>
    </source>
</evidence>
<name>A0A6A8LXM1_9LACO</name>
<gene>
    <name evidence="1" type="ORF">GKC34_12880</name>
</gene>